<feature type="region of interest" description="Disordered" evidence="1">
    <location>
        <begin position="61"/>
        <end position="100"/>
    </location>
</feature>
<dbReference type="EMBL" id="MU090423">
    <property type="protein sequence ID" value="KAF7847896.1"/>
    <property type="molecule type" value="Genomic_DNA"/>
</dbReference>
<evidence type="ECO:0000256" key="1">
    <source>
        <dbReference type="SAM" id="MobiDB-lite"/>
    </source>
</evidence>
<feature type="compositionally biased region" description="Basic residues" evidence="1">
    <location>
        <begin position="125"/>
        <end position="136"/>
    </location>
</feature>
<protein>
    <submittedName>
        <fullName evidence="2">Uncharacterized protein</fullName>
    </submittedName>
</protein>
<comment type="caution">
    <text evidence="2">The sequence shown here is derived from an EMBL/GenBank/DDBJ whole genome shotgun (WGS) entry which is preliminary data.</text>
</comment>
<sequence>MQYHFLHGRDDEAQDRPPLRCLAARERSPGHRSPSHLLRRPISSLLPHAMPLLLRLPSIPSLLRSDHPPAPGPLSLPLSPPLLPLRRQPRPPSGAAPEALHPLLRRRLHLLDRRRVRRRLRRARRRLRRAHQRRGARRDADTPSGASAPAAT</sequence>
<evidence type="ECO:0000313" key="3">
    <source>
        <dbReference type="Proteomes" id="UP000806378"/>
    </source>
</evidence>
<feature type="compositionally biased region" description="Pro residues" evidence="1">
    <location>
        <begin position="68"/>
        <end position="83"/>
    </location>
</feature>
<accession>A0A8T0CNY2</accession>
<name>A0A8T0CNY2_CORYI</name>
<evidence type="ECO:0000313" key="2">
    <source>
        <dbReference type="EMBL" id="KAF7847896.1"/>
    </source>
</evidence>
<dbReference type="AlphaFoldDB" id="A0A8T0CNY2"/>
<feature type="region of interest" description="Disordered" evidence="1">
    <location>
        <begin position="125"/>
        <end position="152"/>
    </location>
</feature>
<dbReference type="Proteomes" id="UP000806378">
    <property type="component" value="Unassembled WGS sequence"/>
</dbReference>
<gene>
    <name evidence="2" type="ORF">BT93_L2472</name>
</gene>
<keyword evidence="3" id="KW-1185">Reference proteome</keyword>
<reference evidence="2" key="1">
    <citation type="submission" date="2020-05" db="EMBL/GenBank/DDBJ databases">
        <title>WGS assembly of Corymbia citriodora subspecies variegata.</title>
        <authorList>
            <person name="Barry K."/>
            <person name="Hundley H."/>
            <person name="Shu S."/>
            <person name="Jenkins J."/>
            <person name="Grimwood J."/>
            <person name="Baten A."/>
        </authorList>
    </citation>
    <scope>NUCLEOTIDE SEQUENCE</scope>
    <source>
        <strain evidence="2">CV2-018</strain>
    </source>
</reference>
<organism evidence="2 3">
    <name type="scientific">Corymbia citriodora subsp. variegata</name>
    <dbReference type="NCBI Taxonomy" id="360336"/>
    <lineage>
        <taxon>Eukaryota</taxon>
        <taxon>Viridiplantae</taxon>
        <taxon>Streptophyta</taxon>
        <taxon>Embryophyta</taxon>
        <taxon>Tracheophyta</taxon>
        <taxon>Spermatophyta</taxon>
        <taxon>Magnoliopsida</taxon>
        <taxon>eudicotyledons</taxon>
        <taxon>Gunneridae</taxon>
        <taxon>Pentapetalae</taxon>
        <taxon>rosids</taxon>
        <taxon>malvids</taxon>
        <taxon>Myrtales</taxon>
        <taxon>Myrtaceae</taxon>
        <taxon>Myrtoideae</taxon>
        <taxon>Eucalypteae</taxon>
        <taxon>Corymbia</taxon>
    </lineage>
</organism>
<dbReference type="Gramene" id="rna-gnl|WGS:JABURB|Cocit.L2472.1">
    <property type="protein sequence ID" value="cds-KAF7847896.1"/>
    <property type="gene ID" value="gene-BT93_L2472"/>
</dbReference>
<proteinExistence type="predicted"/>